<dbReference type="EMBL" id="SPUH01000001">
    <property type="protein sequence ID" value="TKS55124.1"/>
    <property type="molecule type" value="Genomic_DNA"/>
</dbReference>
<reference evidence="2 3" key="1">
    <citation type="submission" date="2019-01" db="EMBL/GenBank/DDBJ databases">
        <authorList>
            <person name="Zhang S."/>
        </authorList>
    </citation>
    <scope>NUCLEOTIDE SEQUENCE [LARGE SCALE GENOMIC DNA]</scope>
    <source>
        <strain evidence="2 3">1626</strain>
    </source>
</reference>
<feature type="signal peptide" evidence="1">
    <location>
        <begin position="1"/>
        <end position="25"/>
    </location>
</feature>
<gene>
    <name evidence="2" type="ORF">E4582_10360</name>
</gene>
<evidence type="ECO:0000313" key="2">
    <source>
        <dbReference type="EMBL" id="TKS55124.1"/>
    </source>
</evidence>
<evidence type="ECO:0000313" key="3">
    <source>
        <dbReference type="Proteomes" id="UP000298681"/>
    </source>
</evidence>
<dbReference type="AlphaFoldDB" id="A0A4Z1R638"/>
<organism evidence="2 3">
    <name type="scientific">Luteimonas yindakuii</name>
    <dbReference type="NCBI Taxonomy" id="2565782"/>
    <lineage>
        <taxon>Bacteria</taxon>
        <taxon>Pseudomonadati</taxon>
        <taxon>Pseudomonadota</taxon>
        <taxon>Gammaproteobacteria</taxon>
        <taxon>Lysobacterales</taxon>
        <taxon>Lysobacteraceae</taxon>
        <taxon>Luteimonas</taxon>
    </lineage>
</organism>
<sequence length="205" mass="22156">MPTRNPRRMRPWLLAVALALPFASAAQQTNVIDLSAFDPALVIQGVDDVVLRAPDRDIDRVYQAVHAASRNDREAEALCALFDAEADRSLPGLSRAANALGVDSRQRFVDAVLALALSGTQGAPQPYDAAAAEQVLRQAGVTAMMVHDGFMVGMAATGNDAASRTARCRSFRQLVDVMQDFPLEQRALATRHLLREGVTRYGGEL</sequence>
<dbReference type="RefSeq" id="WP_134674479.1">
    <property type="nucleotide sequence ID" value="NZ_SPUH01000001.1"/>
</dbReference>
<keyword evidence="3" id="KW-1185">Reference proteome</keyword>
<accession>A0A4Z1R638</accession>
<keyword evidence="1" id="KW-0732">Signal</keyword>
<feature type="chain" id="PRO_5021292767" evidence="1">
    <location>
        <begin position="26"/>
        <end position="205"/>
    </location>
</feature>
<dbReference type="Proteomes" id="UP000298681">
    <property type="component" value="Unassembled WGS sequence"/>
</dbReference>
<name>A0A4Z1R638_9GAMM</name>
<comment type="caution">
    <text evidence="2">The sequence shown here is derived from an EMBL/GenBank/DDBJ whole genome shotgun (WGS) entry which is preliminary data.</text>
</comment>
<evidence type="ECO:0000256" key="1">
    <source>
        <dbReference type="SAM" id="SignalP"/>
    </source>
</evidence>
<protein>
    <submittedName>
        <fullName evidence="2">Uncharacterized protein</fullName>
    </submittedName>
</protein>
<proteinExistence type="predicted"/>